<dbReference type="Proteomes" id="UP000288246">
    <property type="component" value="Unassembled WGS sequence"/>
</dbReference>
<dbReference type="GO" id="GO:0071949">
    <property type="term" value="F:FAD binding"/>
    <property type="evidence" value="ECO:0007669"/>
    <property type="project" value="InterPro"/>
</dbReference>
<evidence type="ECO:0000256" key="2">
    <source>
        <dbReference type="ARBA" id="ARBA00022630"/>
    </source>
</evidence>
<sequence>MREARSAVVVGGGIGGLAAAVALRRVGWSVTVLERADAFEEVGAGISLMSNALACLDALGLGEAVRDGSRPQLGGGMRTPSGAWLSRLDGAAVEEELGVNAVVLPRPELLALLLAALPDESVITGATPSAIVDDEDGVAVRYVRDGHEDTLRADLVVGADGLRSWVRAQRWPDAPGPVHDGSTAWRAITTAPVGTDVEMSQTWGAAQEFGCIPLADGRVYWYAAASTPEGERAPDELAEVRARFGTWHAPIADVLAATDPAAVLRHDVYRLPDLPTYVRGRVALLGDAAHAMVPNLGQGGAQAIEDAVVLAAALASTPDLTSALDAYDRQRRPRSQSIGRAATTISRFGQQLRHPVAVAVRNTAMRLTPDRVALSSMARFGRWTPPTLPAPGPR</sequence>
<evidence type="ECO:0000259" key="5">
    <source>
        <dbReference type="Pfam" id="PF01494"/>
    </source>
</evidence>
<evidence type="ECO:0000256" key="4">
    <source>
        <dbReference type="ARBA" id="ARBA00023002"/>
    </source>
</evidence>
<dbReference type="AlphaFoldDB" id="A0A401UZL9"/>
<dbReference type="EMBL" id="BHYL01000123">
    <property type="protein sequence ID" value="GCD20143.1"/>
    <property type="molecule type" value="Genomic_DNA"/>
</dbReference>
<proteinExistence type="predicted"/>
<dbReference type="InterPro" id="IPR036188">
    <property type="entry name" value="FAD/NAD-bd_sf"/>
</dbReference>
<dbReference type="PRINTS" id="PR00420">
    <property type="entry name" value="RNGMNOXGNASE"/>
</dbReference>
<gene>
    <name evidence="6" type="ORF">CTKZ_17050</name>
</gene>
<keyword evidence="3" id="KW-0274">FAD</keyword>
<organism evidence="6 7">
    <name type="scientific">Cellulomonas algicola</name>
    <dbReference type="NCBI Taxonomy" id="2071633"/>
    <lineage>
        <taxon>Bacteria</taxon>
        <taxon>Bacillati</taxon>
        <taxon>Actinomycetota</taxon>
        <taxon>Actinomycetes</taxon>
        <taxon>Micrococcales</taxon>
        <taxon>Cellulomonadaceae</taxon>
        <taxon>Cellulomonas</taxon>
    </lineage>
</organism>
<accession>A0A401UZL9</accession>
<comment type="caution">
    <text evidence="6">The sequence shown here is derived from an EMBL/GenBank/DDBJ whole genome shotgun (WGS) entry which is preliminary data.</text>
</comment>
<evidence type="ECO:0000256" key="3">
    <source>
        <dbReference type="ARBA" id="ARBA00022827"/>
    </source>
</evidence>
<reference evidence="6 7" key="1">
    <citation type="submission" date="2018-11" db="EMBL/GenBank/DDBJ databases">
        <title>Draft genome sequence of Cellulomonas takizawaensis strain TKZ-21.</title>
        <authorList>
            <person name="Yamamura H."/>
            <person name="Hayashi T."/>
            <person name="Hamada M."/>
            <person name="Serisawa Y."/>
            <person name="Matsuyama K."/>
            <person name="Nakagawa Y."/>
            <person name="Otoguro M."/>
            <person name="Yanagida F."/>
            <person name="Hayakawa M."/>
        </authorList>
    </citation>
    <scope>NUCLEOTIDE SEQUENCE [LARGE SCALE GENOMIC DNA]</scope>
    <source>
        <strain evidence="6 7">TKZ-21</strain>
    </source>
</reference>
<dbReference type="OrthoDB" id="9782160at2"/>
<dbReference type="PANTHER" id="PTHR46496">
    <property type="match status" value="1"/>
</dbReference>
<evidence type="ECO:0000256" key="1">
    <source>
        <dbReference type="ARBA" id="ARBA00001974"/>
    </source>
</evidence>
<name>A0A401UZL9_9CELL</name>
<protein>
    <submittedName>
        <fullName evidence="6">FAD-dependent oxidoreductase</fullName>
    </submittedName>
</protein>
<comment type="cofactor">
    <cofactor evidence="1">
        <name>FAD</name>
        <dbReference type="ChEBI" id="CHEBI:57692"/>
    </cofactor>
</comment>
<dbReference type="GO" id="GO:0016491">
    <property type="term" value="F:oxidoreductase activity"/>
    <property type="evidence" value="ECO:0007669"/>
    <property type="project" value="UniProtKB-KW"/>
</dbReference>
<feature type="domain" description="FAD-binding" evidence="5">
    <location>
        <begin position="7"/>
        <end position="338"/>
    </location>
</feature>
<dbReference type="PANTHER" id="PTHR46496:SF1">
    <property type="entry name" value="ZEAXANTHIN EPOXIDASE, CHLOROPLASTIC"/>
    <property type="match status" value="1"/>
</dbReference>
<dbReference type="Gene3D" id="3.50.50.60">
    <property type="entry name" value="FAD/NAD(P)-binding domain"/>
    <property type="match status" value="1"/>
</dbReference>
<dbReference type="InterPro" id="IPR002938">
    <property type="entry name" value="FAD-bd"/>
</dbReference>
<dbReference type="SUPFAM" id="SSF51905">
    <property type="entry name" value="FAD/NAD(P)-binding domain"/>
    <property type="match status" value="1"/>
</dbReference>
<keyword evidence="2" id="KW-0285">Flavoprotein</keyword>
<keyword evidence="7" id="KW-1185">Reference proteome</keyword>
<keyword evidence="4" id="KW-0560">Oxidoreductase</keyword>
<evidence type="ECO:0000313" key="7">
    <source>
        <dbReference type="Proteomes" id="UP000288246"/>
    </source>
</evidence>
<dbReference type="Pfam" id="PF01494">
    <property type="entry name" value="FAD_binding_3"/>
    <property type="match status" value="1"/>
</dbReference>
<evidence type="ECO:0000313" key="6">
    <source>
        <dbReference type="EMBL" id="GCD20143.1"/>
    </source>
</evidence>